<dbReference type="OrthoDB" id="5524063at2"/>
<dbReference type="NCBIfam" id="NF040494">
    <property type="entry name" value="nitrored_ArsF"/>
    <property type="match status" value="1"/>
</dbReference>
<feature type="signal peptide" evidence="1">
    <location>
        <begin position="1"/>
        <end position="21"/>
    </location>
</feature>
<name>A0A521D707_SACCC</name>
<feature type="chain" id="PRO_5021734660" description="Thioredoxin domain-containing protein" evidence="1">
    <location>
        <begin position="22"/>
        <end position="145"/>
    </location>
</feature>
<accession>A0A521D707</accession>
<proteinExistence type="predicted"/>
<sequence length="145" mass="16070">MKSIINTLGFLLLMGLISVSAQCCKGTTTDNSTDKKVTIPENAKSGEVKAYYFHSTRRCATCEAVETVSKEAITEYYGNKVTFESINREEEKNNTLVAQYKINGTALLITNGDKKEDLTNVAFLNARSNPDKLKSKLKSTIDSMR</sequence>
<gene>
    <name evidence="2" type="ORF">SAMN06265379_104321</name>
</gene>
<dbReference type="RefSeq" id="WP_142533449.1">
    <property type="nucleotide sequence ID" value="NZ_FXTB01000004.1"/>
</dbReference>
<dbReference type="Gene3D" id="3.40.30.10">
    <property type="entry name" value="Glutaredoxin"/>
    <property type="match status" value="1"/>
</dbReference>
<evidence type="ECO:0000313" key="2">
    <source>
        <dbReference type="EMBL" id="SMO67478.1"/>
    </source>
</evidence>
<evidence type="ECO:0008006" key="4">
    <source>
        <dbReference type="Google" id="ProtNLM"/>
    </source>
</evidence>
<dbReference type="Proteomes" id="UP000319040">
    <property type="component" value="Unassembled WGS sequence"/>
</dbReference>
<dbReference type="EMBL" id="FXTB01000004">
    <property type="protein sequence ID" value="SMO67478.1"/>
    <property type="molecule type" value="Genomic_DNA"/>
</dbReference>
<evidence type="ECO:0000256" key="1">
    <source>
        <dbReference type="SAM" id="SignalP"/>
    </source>
</evidence>
<dbReference type="InterPro" id="IPR047698">
    <property type="entry name" value="ArsF-like"/>
</dbReference>
<keyword evidence="1" id="KW-0732">Signal</keyword>
<organism evidence="2 3">
    <name type="scientific">Saccharicrinis carchari</name>
    <dbReference type="NCBI Taxonomy" id="1168039"/>
    <lineage>
        <taxon>Bacteria</taxon>
        <taxon>Pseudomonadati</taxon>
        <taxon>Bacteroidota</taxon>
        <taxon>Bacteroidia</taxon>
        <taxon>Marinilabiliales</taxon>
        <taxon>Marinilabiliaceae</taxon>
        <taxon>Saccharicrinis</taxon>
    </lineage>
</organism>
<reference evidence="2 3" key="1">
    <citation type="submission" date="2017-05" db="EMBL/GenBank/DDBJ databases">
        <authorList>
            <person name="Varghese N."/>
            <person name="Submissions S."/>
        </authorList>
    </citation>
    <scope>NUCLEOTIDE SEQUENCE [LARGE SCALE GENOMIC DNA]</scope>
    <source>
        <strain evidence="2 3">DSM 27040</strain>
    </source>
</reference>
<dbReference type="AlphaFoldDB" id="A0A521D707"/>
<evidence type="ECO:0000313" key="3">
    <source>
        <dbReference type="Proteomes" id="UP000319040"/>
    </source>
</evidence>
<protein>
    <recommendedName>
        <fullName evidence="4">Thioredoxin domain-containing protein</fullName>
    </recommendedName>
</protein>
<dbReference type="InterPro" id="IPR036249">
    <property type="entry name" value="Thioredoxin-like_sf"/>
</dbReference>
<dbReference type="SUPFAM" id="SSF52833">
    <property type="entry name" value="Thioredoxin-like"/>
    <property type="match status" value="1"/>
</dbReference>
<keyword evidence="3" id="KW-1185">Reference proteome</keyword>